<dbReference type="InterPro" id="IPR043001">
    <property type="entry name" value="IP5_2-K_N_lobe"/>
</dbReference>
<dbReference type="InterPro" id="IPR041524">
    <property type="entry name" value="GH131_N"/>
</dbReference>
<dbReference type="InterPro" id="IPR009286">
    <property type="entry name" value="Ins_P5_2-kin"/>
</dbReference>
<dbReference type="PROSITE" id="PS50067">
    <property type="entry name" value="KINESIN_MOTOR_2"/>
    <property type="match status" value="1"/>
</dbReference>
<dbReference type="GO" id="GO:0008017">
    <property type="term" value="F:microtubule binding"/>
    <property type="evidence" value="ECO:0007669"/>
    <property type="project" value="InterPro"/>
</dbReference>
<feature type="compositionally biased region" description="Acidic residues" evidence="9">
    <location>
        <begin position="694"/>
        <end position="721"/>
    </location>
</feature>
<feature type="compositionally biased region" description="Polar residues" evidence="9">
    <location>
        <begin position="1380"/>
        <end position="1397"/>
    </location>
</feature>
<dbReference type="GO" id="GO:0035299">
    <property type="term" value="F:inositol-1,3,4,5,6-pentakisphosphate 2-kinase activity"/>
    <property type="evidence" value="ECO:0007669"/>
    <property type="project" value="UniProtKB-EC"/>
</dbReference>
<keyword evidence="5 7" id="KW-0067">ATP-binding</keyword>
<evidence type="ECO:0000256" key="1">
    <source>
        <dbReference type="ARBA" id="ARBA00001774"/>
    </source>
</evidence>
<comment type="catalytic activity">
    <reaction evidence="1">
        <text>1D-myo-inositol 1,3,4,5,6-pentakisphosphate + ATP = 1D-myo-inositol hexakisphosphate + ADP + H(+)</text>
        <dbReference type="Rhea" id="RHEA:20313"/>
        <dbReference type="ChEBI" id="CHEBI:15378"/>
        <dbReference type="ChEBI" id="CHEBI:30616"/>
        <dbReference type="ChEBI" id="CHEBI:57733"/>
        <dbReference type="ChEBI" id="CHEBI:58130"/>
        <dbReference type="ChEBI" id="CHEBI:456216"/>
        <dbReference type="EC" id="2.7.1.158"/>
    </reaction>
</comment>
<evidence type="ECO:0000256" key="3">
    <source>
        <dbReference type="ARBA" id="ARBA00022490"/>
    </source>
</evidence>
<dbReference type="GO" id="GO:0051231">
    <property type="term" value="P:spindle elongation"/>
    <property type="evidence" value="ECO:0007669"/>
    <property type="project" value="TreeGrafter"/>
</dbReference>
<dbReference type="GO" id="GO:0003777">
    <property type="term" value="F:microtubule motor activity"/>
    <property type="evidence" value="ECO:0007669"/>
    <property type="project" value="InterPro"/>
</dbReference>
<comment type="caution">
    <text evidence="11">The sequence shown here is derived from an EMBL/GenBank/DDBJ whole genome shotgun (WGS) entry which is preliminary data.</text>
</comment>
<dbReference type="Gene3D" id="3.40.850.10">
    <property type="entry name" value="Kinesin motor domain"/>
    <property type="match status" value="1"/>
</dbReference>
<dbReference type="InterPro" id="IPR027640">
    <property type="entry name" value="Kinesin-like_fam"/>
</dbReference>
<feature type="coiled-coil region" evidence="8">
    <location>
        <begin position="2431"/>
        <end position="2532"/>
    </location>
</feature>
<feature type="region of interest" description="Disordered" evidence="9">
    <location>
        <begin position="1940"/>
        <end position="1991"/>
    </location>
</feature>
<sequence>MWDTVPWPMGLAMVTLRGQTWVGDIPDAPPRPQTVNLPHDSLEYAPTTGVKELRKAVADLYNHTYRQGKKSQYTYENVCIVPGGRAGLSRVAAVIGDVYCGYQVPEYTTYSEVLSVFKRLVPIPTALTPESRYKIDINQAKKDIGSQGLQVIVASNPRNPTAMVVRGEELRDLVRLCENHCTVVLDEFYSWYIYSDDEKEAGVSVSAAAYVEDVDDDAVVIIDGLTKNWRLPGWRVCWVVGPRNLISALSQSGSFLDGGANHPLQLAAVPLLDPEYVKQSKLALQKHFRAKRDHVLKRLEKIGLPVAITPESTFYIWLDLRALPAPLNDGLTFFEELLKEKTIVVPGIFFEINPAHRRDLFSSPCHHFVRISYGPPLADLDKGLDAIERVFRRAKREGLDNIGVDLVKSPTEGHFPGTVSTSLPGLALSGSVILCVTRSPCYVGYSPGARLARFRPPMHEIHYKGLMLEFSGPRSRPPCTDLAVVSTTLDPDLGFNSVPSHLYSSIIPVGVPVLPFLVWSGILPFRARVRDNKMENESLTADRRDSEMQRLERPLPVPLHGHEPIPDISTTSPKYWNYISEGGATIVFSYRGPPHEVFSHSVVRLRKAVRDVSHAMTLKQLEASGIKVGEVDGPGNSEVVEPEEGTITRPLEMAQKVRLKGKGSNDSLRSVGSTRSVHGSRRMGSSLQVPSGEQDSDSDSGWMDDSDDEGLGEEEQPDDPTIEFQSKITSKLIPLHYLPRLDSVKVGKRWIAELARISERMRPVARRRVDGIDLKRKKGVVADDLPKWGFLPNPTHLSPETSEFKRTKCRYCMHAYHPSRAKTHQGKGITYCPLDLFSGDPGRVRKALGALWDAWDASGGSLNNLKIFVKGKILKPKATKGSEAYEFKALEEFLDSQGQGVRGAFVETLGRMIDSSPLLAKLSLLMRSLDALDIEGIEKLWRQAKHVAMVGMTPQIASDEAEPSLDDWEEFVAEYLLHGPYVSSEPYPTDKPREEDLRYWLTSYLMSATFKDCSVMLRFPPGKVSPDSTFDNLDRDVNMPLMTAIDLDPKSMRRLQKWFDMDREIVRNYAHAVEERRASGDLYSSTMAGPTVTVQVAVRIRPGNEHDLTHIPARFQKTVVHAQNGTTVAVDAIPAANNTGSTAPPPKKQVFTFDQAHSPGTTQHQLFSTTAAPLVERFVQGFNCTVLAYGQTSSGKTYTMSGIDLDGDPNDPDNGMGIIPRAVATIFNRARELKEERGAGWQYTVKASFVELYNEDLIDLLSDDVSGRREVQIREDKDGTIIWGGLREVPVKGVADVLNLLRQGTSLRRTNETDMNAQSSRSHAIFSLTLVQKKYNGSAPLPRSSLQAPTAASGRTSPLPSPSRLARPGSMLVGGKDTSGRVSSPTFGRPSTPSFTSAIGRGTGIRPASAMALRSPVNHPGAPDEDEKAPASGEWVSVVSKFHFVDLAGSERLKRTAAQGERVKEGISINGGLLALGNVISALGDPSKSRSGHVHVPYRDSKLTRLLQDSLGGNAHTLMIACVSPAEYNAAETINTLKYANRARNIRNRAEIKEKEEGWEDLEWLQGQVSKLRKEVKALKEGGAVSSSGGPTASAAETEAKEQELQVLQSEYDDMRQRLAGTSEELARLRLTLEDRGGAAGGAGKYEEIVAPVIEEYEKQISHMETQIALQKTAVRHTENELADREAELEDVQKRANQADGYIEELRLRLGKAAEQERSRESYVRDLEHQIKTFTESTSSTSGTLVELQRELARYRETESTNSHYISDLESRLARQDKDVESLRNDMAKLERELAQSRERCKTMDSLVESLRAEREAERRDRNEWSKMLEAREKKVEELETRMADVEKMRAELQSERERLGNAVGGVERARRSIEFVSPAINGSGESSIVSEELEQLRKKHAETLQDLNAVNSRYQDALHDISDLYAQINEAKLQAVANQAPPVPPLPPTETNGAGEEPRSPPTRRRAGSRAALESPSLRPSRTGADSPSQKRLFFRHAASSESLHARSQLQSVSLSQELSSARSPKSLFANGSENSEGSDANVNTNGIKKMGHRPQLSLQLPTERSAEDLEKEIQSLQAILKAREAEIVALENTIKENEREASFRALSSGTEIKINGMHTNGDFNPRDSLSPETMRDFAEIRKSLEVLPTNGENADASLNRLDELMRSMAKKESQHRELVDGLNDELDKLKKQHEDLTALSRDQTHNMSMEMDALKTRLNESDEKHTAITAELEQIRAREQELQEQIRHANESYASEIANLKSEHAVELERRDAAYSAKVAELQAGHETSLAQAAALLATTRHEYAESLGAMQSENEDDLRKQTQEHEAAIAAIKIEHQAKLEELRAAQAAALSAHTTESGASAARMREEHQSAIERLKTEHSETLSRVENEGFVALQRLKSEHAAMLKQVDIAREGTLAESMSSQAVAIQQLQDEHSAAIARKETAIKEDMESAKAEHARILKRREEEHEASLKAAIAKHEAALDDLRKAHSIELETISVQLQEAAAAHASALEQSRATHEEALRRKAQEHAGVLNEKELSYQHSLAQLKASHQAELAATQLTLVSNQVEHKDALDSALSQREEQLVRLREEHEQKILQLKEAHTKDKSELDAKYQAAITELEDHKSKLEMIRSQESSIAGAESAHQAALEKLGHELSEATEGRAALSAEVEVLRAQFEEAQSHQVAHAEESTKHQATADELEREREVVSNLQKELQKAAEEREALEVERNRQDALIKELQSQLVAKATTPEPSEEYQRSAPRASEGGRNMSYARTNGLPPAKLPPLTPPPSIPPPPLPSSVPPVPSIPESATTRTGTTSMSSHADSTIDSSIAPSSAADPNAAAQLEKQARQLDEAQAMIKTLNKQLTHCEGDLQAHMDLVATLETSLSDSERNLRKSRNQSMELVKERDSLINQVQTLRSQLEEAQQEIAQVRRTVVEEKHSLEQRLDDERRAKDRARQQLESRMEELQRRKSKFASDAPTQPRKGMLLPSLSAAVLLAPSVLGGIVWDGRFNNYSTATDFDKWSWSSQVGAYQTYIYGNLHGEKASSWYTLGSQYKNPATTTAKQGVKVKINANSIWNGGTMLRSELIPQTTSSLSGHLYFHVSLQIPTVNPPDPNYEHQIVFWEAAGHYADIKYGQLAGQNGVADVLRVITGGKTIWSVTPVKGTWYNFILETGSPGGLWVSTGGNALTKVYSGSLNGNGGTDWHIGALRLPNGNTNTITEENIYYSGVYVEDSGPTTTP</sequence>
<dbReference type="InterPro" id="IPR019821">
    <property type="entry name" value="Kinesin_motor_CS"/>
</dbReference>
<feature type="binding site" evidence="7">
    <location>
        <begin position="1190"/>
        <end position="1197"/>
    </location>
    <ligand>
        <name>ATP</name>
        <dbReference type="ChEBI" id="CHEBI:30616"/>
    </ligand>
</feature>
<feature type="compositionally biased region" description="Basic and acidic residues" evidence="9">
    <location>
        <begin position="2944"/>
        <end position="2974"/>
    </location>
</feature>
<dbReference type="SMART" id="SM00129">
    <property type="entry name" value="KISc"/>
    <property type="match status" value="1"/>
</dbReference>
<proteinExistence type="inferred from homology"/>
<dbReference type="GO" id="GO:0005737">
    <property type="term" value="C:cytoplasm"/>
    <property type="evidence" value="ECO:0007669"/>
    <property type="project" value="UniProtKB-SubCell"/>
</dbReference>
<feature type="coiled-coil region" evidence="8">
    <location>
        <begin position="1766"/>
        <end position="1863"/>
    </location>
</feature>
<dbReference type="GO" id="GO:0030170">
    <property type="term" value="F:pyridoxal phosphate binding"/>
    <property type="evidence" value="ECO:0007669"/>
    <property type="project" value="InterPro"/>
</dbReference>
<dbReference type="GO" id="GO:0005875">
    <property type="term" value="C:microtubule associated complex"/>
    <property type="evidence" value="ECO:0007669"/>
    <property type="project" value="TreeGrafter"/>
</dbReference>
<dbReference type="Gene3D" id="2.60.120.1160">
    <property type="match status" value="1"/>
</dbReference>
<dbReference type="GO" id="GO:0005524">
    <property type="term" value="F:ATP binding"/>
    <property type="evidence" value="ECO:0007669"/>
    <property type="project" value="UniProtKB-UniRule"/>
</dbReference>
<dbReference type="InterPro" id="IPR027417">
    <property type="entry name" value="P-loop_NTPase"/>
</dbReference>
<evidence type="ECO:0000313" key="12">
    <source>
        <dbReference type="Proteomes" id="UP000650582"/>
    </source>
</evidence>
<feature type="coiled-coil region" evidence="8">
    <location>
        <begin position="2068"/>
        <end position="2102"/>
    </location>
</feature>
<dbReference type="Gene3D" id="3.40.640.10">
    <property type="entry name" value="Type I PLP-dependent aspartate aminotransferase-like (Major domain)"/>
    <property type="match status" value="1"/>
</dbReference>
<feature type="region of interest" description="Disordered" evidence="9">
    <location>
        <begin position="2017"/>
        <end position="2052"/>
    </location>
</feature>
<evidence type="ECO:0000256" key="7">
    <source>
        <dbReference type="PROSITE-ProRule" id="PRU00283"/>
    </source>
</evidence>
<dbReference type="PRINTS" id="PR00380">
    <property type="entry name" value="KINESINHEAVY"/>
</dbReference>
<evidence type="ECO:0000256" key="5">
    <source>
        <dbReference type="ARBA" id="ARBA00022840"/>
    </source>
</evidence>
<keyword evidence="3" id="KW-0963">Cytoplasm</keyword>
<feature type="region of interest" description="Disordered" evidence="9">
    <location>
        <begin position="629"/>
        <end position="721"/>
    </location>
</feature>
<dbReference type="SUPFAM" id="SSF52540">
    <property type="entry name" value="P-loop containing nucleoside triphosphate hydrolases"/>
    <property type="match status" value="1"/>
</dbReference>
<keyword evidence="4 7" id="KW-0547">Nucleotide-binding</keyword>
<dbReference type="InterPro" id="IPR015424">
    <property type="entry name" value="PyrdxlP-dep_Trfase"/>
</dbReference>
<dbReference type="Pfam" id="PF06090">
    <property type="entry name" value="Ins_P5_2-kin"/>
    <property type="match status" value="1"/>
</dbReference>
<dbReference type="Gene3D" id="1.10.287.1490">
    <property type="match status" value="2"/>
</dbReference>
<comment type="similarity">
    <text evidence="7">Belongs to the TRAFAC class myosin-kinesin ATPase superfamily. Kinesin family.</text>
</comment>
<dbReference type="InterPro" id="IPR015421">
    <property type="entry name" value="PyrdxlP-dep_Trfase_major"/>
</dbReference>
<reference evidence="11" key="1">
    <citation type="submission" date="2020-09" db="EMBL/GenBank/DDBJ databases">
        <title>Comparative genome analyses of four rice-infecting Rhizoctonia solani isolates reveal extensive enrichment of homogalacturonan modification genes.</title>
        <authorList>
            <person name="Lee D.-Y."/>
            <person name="Jeon J."/>
            <person name="Kim K.-T."/>
            <person name="Cheong K."/>
            <person name="Song H."/>
            <person name="Choi G."/>
            <person name="Ko J."/>
            <person name="Opiyo S.O."/>
            <person name="Zuo S."/>
            <person name="Madhav S."/>
            <person name="Lee Y.-H."/>
            <person name="Wang G.-L."/>
        </authorList>
    </citation>
    <scope>NUCLEOTIDE SEQUENCE</scope>
    <source>
        <strain evidence="11">AG1-IA YN-7</strain>
    </source>
</reference>
<feature type="compositionally biased region" description="Polar residues" evidence="9">
    <location>
        <begin position="2812"/>
        <end position="2826"/>
    </location>
</feature>
<feature type="compositionally biased region" description="Polar residues" evidence="9">
    <location>
        <begin position="2031"/>
        <end position="2048"/>
    </location>
</feature>
<dbReference type="PROSITE" id="PS00411">
    <property type="entry name" value="KINESIN_MOTOR_1"/>
    <property type="match status" value="1"/>
</dbReference>
<feature type="compositionally biased region" description="Low complexity" evidence="9">
    <location>
        <begin position="1353"/>
        <end position="1370"/>
    </location>
</feature>
<dbReference type="CDD" id="cd00609">
    <property type="entry name" value="AAT_like"/>
    <property type="match status" value="1"/>
</dbReference>
<name>A0A8H7H9Y2_9AGAM</name>
<accession>A0A8H7H9Y2</accession>
<dbReference type="EMBL" id="JACYCC010000036">
    <property type="protein sequence ID" value="KAF8681490.1"/>
    <property type="molecule type" value="Genomic_DNA"/>
</dbReference>
<dbReference type="InterPro" id="IPR036961">
    <property type="entry name" value="Kinesin_motor_dom_sf"/>
</dbReference>
<evidence type="ECO:0000256" key="9">
    <source>
        <dbReference type="SAM" id="MobiDB-lite"/>
    </source>
</evidence>
<dbReference type="InterPro" id="IPR001752">
    <property type="entry name" value="Kinesin_motor_dom"/>
</dbReference>
<organism evidence="11 12">
    <name type="scientific">Rhizoctonia solani</name>
    <dbReference type="NCBI Taxonomy" id="456999"/>
    <lineage>
        <taxon>Eukaryota</taxon>
        <taxon>Fungi</taxon>
        <taxon>Dikarya</taxon>
        <taxon>Basidiomycota</taxon>
        <taxon>Agaricomycotina</taxon>
        <taxon>Agaricomycetes</taxon>
        <taxon>Cantharellales</taxon>
        <taxon>Ceratobasidiaceae</taxon>
        <taxon>Rhizoctonia</taxon>
    </lineage>
</organism>
<feature type="region of interest" description="Disordered" evidence="9">
    <location>
        <begin position="2944"/>
        <end position="2988"/>
    </location>
</feature>
<evidence type="ECO:0000256" key="6">
    <source>
        <dbReference type="ARBA" id="ARBA00023054"/>
    </source>
</evidence>
<evidence type="ECO:0000313" key="11">
    <source>
        <dbReference type="EMBL" id="KAF8681490.1"/>
    </source>
</evidence>
<dbReference type="GO" id="GO:0007018">
    <property type="term" value="P:microtubule-based movement"/>
    <property type="evidence" value="ECO:0007669"/>
    <property type="project" value="InterPro"/>
</dbReference>
<dbReference type="SUPFAM" id="SSF53383">
    <property type="entry name" value="PLP-dependent transferases"/>
    <property type="match status" value="1"/>
</dbReference>
<feature type="region of interest" description="Disordered" evidence="9">
    <location>
        <begin position="2748"/>
        <end position="2849"/>
    </location>
</feature>
<dbReference type="InterPro" id="IPR004839">
    <property type="entry name" value="Aminotransferase_I/II_large"/>
</dbReference>
<feature type="coiled-coil region" evidence="8">
    <location>
        <begin position="2156"/>
        <end position="2265"/>
    </location>
</feature>
<feature type="region of interest" description="Disordered" evidence="9">
    <location>
        <begin position="2684"/>
        <end position="2706"/>
    </location>
</feature>
<feature type="coiled-coil region" evidence="8">
    <location>
        <begin position="1891"/>
        <end position="1935"/>
    </location>
</feature>
<keyword evidence="6 8" id="KW-0175">Coiled coil</keyword>
<evidence type="ECO:0000256" key="2">
    <source>
        <dbReference type="ARBA" id="ARBA00004496"/>
    </source>
</evidence>
<comment type="subcellular location">
    <subcellularLocation>
        <location evidence="2">Cytoplasm</location>
    </subcellularLocation>
</comment>
<feature type="region of interest" description="Disordered" evidence="9">
    <location>
        <begin position="1339"/>
        <end position="1402"/>
    </location>
</feature>
<feature type="compositionally biased region" description="Pro residues" evidence="9">
    <location>
        <begin position="2784"/>
        <end position="2809"/>
    </location>
</feature>
<dbReference type="PANTHER" id="PTHR47969">
    <property type="entry name" value="CHROMOSOME-ASSOCIATED KINESIN KIF4A-RELATED"/>
    <property type="match status" value="1"/>
</dbReference>
<dbReference type="Gene3D" id="3.30.200.110">
    <property type="entry name" value="Inositol-pentakisphosphate 2-kinase, N-lobe"/>
    <property type="match status" value="2"/>
</dbReference>
<feature type="compositionally biased region" description="Polar residues" evidence="9">
    <location>
        <begin position="1979"/>
        <end position="1991"/>
    </location>
</feature>
<dbReference type="GO" id="GO:0007052">
    <property type="term" value="P:mitotic spindle organization"/>
    <property type="evidence" value="ECO:0007669"/>
    <property type="project" value="TreeGrafter"/>
</dbReference>
<feature type="domain" description="Kinesin motor" evidence="10">
    <location>
        <begin position="1093"/>
        <end position="1546"/>
    </location>
</feature>
<dbReference type="Proteomes" id="UP000650582">
    <property type="component" value="Unassembled WGS sequence"/>
</dbReference>
<dbReference type="Pfam" id="PF00155">
    <property type="entry name" value="Aminotran_1_2"/>
    <property type="match status" value="1"/>
</dbReference>
<feature type="region of interest" description="Disordered" evidence="9">
    <location>
        <begin position="1580"/>
        <end position="1601"/>
    </location>
</feature>
<gene>
    <name evidence="11" type="ORF">RHS04_02996</name>
</gene>
<dbReference type="Pfam" id="PF18271">
    <property type="entry name" value="GH131_N"/>
    <property type="match status" value="1"/>
</dbReference>
<feature type="compositionally biased region" description="Polar residues" evidence="9">
    <location>
        <begin position="664"/>
        <end position="693"/>
    </location>
</feature>
<dbReference type="PANTHER" id="PTHR47969:SF15">
    <property type="entry name" value="CHROMOSOME-ASSOCIATED KINESIN KIF4A-RELATED"/>
    <property type="match status" value="1"/>
</dbReference>
<feature type="compositionally biased region" description="Low complexity" evidence="9">
    <location>
        <begin position="2827"/>
        <end position="2847"/>
    </location>
</feature>
<evidence type="ECO:0000256" key="4">
    <source>
        <dbReference type="ARBA" id="ARBA00022741"/>
    </source>
</evidence>
<protein>
    <submittedName>
        <fullName evidence="11">Microtubule binding</fullName>
    </submittedName>
</protein>
<keyword evidence="7" id="KW-0505">Motor protein</keyword>
<evidence type="ECO:0000259" key="10">
    <source>
        <dbReference type="PROSITE" id="PS50067"/>
    </source>
</evidence>
<dbReference type="Pfam" id="PF00225">
    <property type="entry name" value="Kinesin"/>
    <property type="match status" value="2"/>
</dbReference>
<evidence type="ECO:0000256" key="8">
    <source>
        <dbReference type="SAM" id="Coils"/>
    </source>
</evidence>